<dbReference type="EMBL" id="UINC01001829">
    <property type="protein sequence ID" value="SUZ89654.1"/>
    <property type="molecule type" value="Genomic_DNA"/>
</dbReference>
<evidence type="ECO:0000256" key="1">
    <source>
        <dbReference type="ARBA" id="ARBA00004496"/>
    </source>
</evidence>
<dbReference type="GO" id="GO:0005737">
    <property type="term" value="C:cytoplasm"/>
    <property type="evidence" value="ECO:0007669"/>
    <property type="project" value="UniProtKB-SubCell"/>
</dbReference>
<name>A0A381REK0_9ZZZZ</name>
<accession>A0A381REK0</accession>
<protein>
    <recommendedName>
        <fullName evidence="3">3-deoxy-8-phosphooctulonate synthase</fullName>
        <ecNumber evidence="3">2.5.1.55</ecNumber>
    </recommendedName>
</protein>
<dbReference type="NCBIfam" id="TIGR01362">
    <property type="entry name" value="KDO8P_synth"/>
    <property type="match status" value="1"/>
</dbReference>
<keyword evidence="5" id="KW-0808">Transferase</keyword>
<proteinExistence type="inferred from homology"/>
<sequence>MALLHPTPVYNESVETVTVGGVGFGGNHRLALIGGPCVIESEAHALSLGERIKTITSRQNVPLVFKASFDKANRTSLHSFRGPGIDEGLRILDRVKRELDLPILTDIHEAAQAAPVAEVADALQIPAFLSRQTDLLIAAARTGRPVNLKKGQFLAPRDMRYAIAKITENGNSQVVVTERGVTFGYNNLMVDMRAFPQLRSLGVPVVFDVTHSLQLPGGADGESSGQAEFITPLASAGVAAGIDGLFLEIHDSPTKAKSDGPNACPLDELEPLLQRLVRIDDVVRTTPTRV</sequence>
<dbReference type="SUPFAM" id="SSF51569">
    <property type="entry name" value="Aldolase"/>
    <property type="match status" value="1"/>
</dbReference>
<comment type="subcellular location">
    <subcellularLocation>
        <location evidence="1">Cytoplasm</location>
    </subcellularLocation>
</comment>
<dbReference type="HAMAP" id="MF_00056">
    <property type="entry name" value="KDO8P_synth"/>
    <property type="match status" value="1"/>
</dbReference>
<dbReference type="InterPro" id="IPR006269">
    <property type="entry name" value="KDO8P_synthase"/>
</dbReference>
<dbReference type="PANTHER" id="PTHR21057">
    <property type="entry name" value="PHOSPHO-2-DEHYDRO-3-DEOXYHEPTONATE ALDOLASE"/>
    <property type="match status" value="1"/>
</dbReference>
<dbReference type="Gene3D" id="3.20.20.70">
    <property type="entry name" value="Aldolase class I"/>
    <property type="match status" value="1"/>
</dbReference>
<dbReference type="GO" id="GO:0008676">
    <property type="term" value="F:3-deoxy-8-phosphooctulonate synthase activity"/>
    <property type="evidence" value="ECO:0007669"/>
    <property type="project" value="UniProtKB-EC"/>
</dbReference>
<evidence type="ECO:0000256" key="4">
    <source>
        <dbReference type="ARBA" id="ARBA00022490"/>
    </source>
</evidence>
<evidence type="ECO:0000313" key="8">
    <source>
        <dbReference type="EMBL" id="SUZ89654.1"/>
    </source>
</evidence>
<comment type="catalytic activity">
    <reaction evidence="6">
        <text>D-arabinose 5-phosphate + phosphoenolpyruvate + H2O = 3-deoxy-alpha-D-manno-2-octulosonate-8-phosphate + phosphate</text>
        <dbReference type="Rhea" id="RHEA:14053"/>
        <dbReference type="ChEBI" id="CHEBI:15377"/>
        <dbReference type="ChEBI" id="CHEBI:43474"/>
        <dbReference type="ChEBI" id="CHEBI:57693"/>
        <dbReference type="ChEBI" id="CHEBI:58702"/>
        <dbReference type="ChEBI" id="CHEBI:85985"/>
        <dbReference type="EC" id="2.5.1.55"/>
    </reaction>
</comment>
<organism evidence="8">
    <name type="scientific">marine metagenome</name>
    <dbReference type="NCBI Taxonomy" id="408172"/>
    <lineage>
        <taxon>unclassified sequences</taxon>
        <taxon>metagenomes</taxon>
        <taxon>ecological metagenomes</taxon>
    </lineage>
</organism>
<comment type="similarity">
    <text evidence="2">Belongs to the KdsA family.</text>
</comment>
<evidence type="ECO:0000256" key="3">
    <source>
        <dbReference type="ARBA" id="ARBA00012693"/>
    </source>
</evidence>
<keyword evidence="4" id="KW-0963">Cytoplasm</keyword>
<evidence type="ECO:0000259" key="7">
    <source>
        <dbReference type="Pfam" id="PF00793"/>
    </source>
</evidence>
<gene>
    <name evidence="8" type="ORF">METZ01_LOCUS42508</name>
</gene>
<dbReference type="AlphaFoldDB" id="A0A381REK0"/>
<reference evidence="8" key="1">
    <citation type="submission" date="2018-05" db="EMBL/GenBank/DDBJ databases">
        <authorList>
            <person name="Lanie J.A."/>
            <person name="Ng W.-L."/>
            <person name="Kazmierczak K.M."/>
            <person name="Andrzejewski T.M."/>
            <person name="Davidsen T.M."/>
            <person name="Wayne K.J."/>
            <person name="Tettelin H."/>
            <person name="Glass J.I."/>
            <person name="Rusch D."/>
            <person name="Podicherti R."/>
            <person name="Tsui H.-C.T."/>
            <person name="Winkler M.E."/>
        </authorList>
    </citation>
    <scope>NUCLEOTIDE SEQUENCE</scope>
</reference>
<dbReference type="Pfam" id="PF00793">
    <property type="entry name" value="DAHP_synth_1"/>
    <property type="match status" value="1"/>
</dbReference>
<dbReference type="EC" id="2.5.1.55" evidence="3"/>
<evidence type="ECO:0000256" key="5">
    <source>
        <dbReference type="ARBA" id="ARBA00022679"/>
    </source>
</evidence>
<dbReference type="NCBIfam" id="NF003543">
    <property type="entry name" value="PRK05198.1"/>
    <property type="match status" value="1"/>
</dbReference>
<evidence type="ECO:0000256" key="2">
    <source>
        <dbReference type="ARBA" id="ARBA00010499"/>
    </source>
</evidence>
<dbReference type="InterPro" id="IPR006218">
    <property type="entry name" value="DAHP1/KDSA"/>
</dbReference>
<dbReference type="InterPro" id="IPR013785">
    <property type="entry name" value="Aldolase_TIM"/>
</dbReference>
<feature type="domain" description="DAHP synthetase I/KDSA" evidence="7">
    <location>
        <begin position="21"/>
        <end position="276"/>
    </location>
</feature>
<evidence type="ECO:0000256" key="6">
    <source>
        <dbReference type="ARBA" id="ARBA00049112"/>
    </source>
</evidence>